<reference evidence="2" key="1">
    <citation type="submission" date="2021-02" db="EMBL/GenBank/DDBJ databases">
        <authorList>
            <person name="Nowell W R."/>
        </authorList>
    </citation>
    <scope>NUCLEOTIDE SEQUENCE</scope>
</reference>
<evidence type="ECO:0000259" key="1">
    <source>
        <dbReference type="Pfam" id="PF08161"/>
    </source>
</evidence>
<dbReference type="Pfam" id="PF08161">
    <property type="entry name" value="RRP12_HEAT"/>
    <property type="match status" value="1"/>
</dbReference>
<dbReference type="InterPro" id="IPR016024">
    <property type="entry name" value="ARM-type_fold"/>
</dbReference>
<keyword evidence="3" id="KW-1185">Reference proteome</keyword>
<name>A0A821LCT1_9BILA</name>
<protein>
    <recommendedName>
        <fullName evidence="1">RRP12 HEAT domain-containing protein</fullName>
    </recommendedName>
</protein>
<dbReference type="Proteomes" id="UP000663873">
    <property type="component" value="Unassembled WGS sequence"/>
</dbReference>
<accession>A0A821LCT1</accession>
<comment type="caution">
    <text evidence="2">The sequence shown here is derived from an EMBL/GenBank/DDBJ whole genome shotgun (WGS) entry which is preliminary data.</text>
</comment>
<proteinExistence type="predicted"/>
<feature type="non-terminal residue" evidence="2">
    <location>
        <position position="1"/>
    </location>
</feature>
<dbReference type="InterPro" id="IPR012978">
    <property type="entry name" value="HEAT_RRP12"/>
</dbReference>
<dbReference type="SUPFAM" id="SSF48371">
    <property type="entry name" value="ARM repeat"/>
    <property type="match status" value="1"/>
</dbReference>
<feature type="non-terminal residue" evidence="2">
    <location>
        <position position="199"/>
    </location>
</feature>
<dbReference type="AlphaFoldDB" id="A0A821LCT1"/>
<organism evidence="2 3">
    <name type="scientific">Rotaria socialis</name>
    <dbReference type="NCBI Taxonomy" id="392032"/>
    <lineage>
        <taxon>Eukaryota</taxon>
        <taxon>Metazoa</taxon>
        <taxon>Spiralia</taxon>
        <taxon>Gnathifera</taxon>
        <taxon>Rotifera</taxon>
        <taxon>Eurotatoria</taxon>
        <taxon>Bdelloidea</taxon>
        <taxon>Philodinida</taxon>
        <taxon>Philodinidae</taxon>
        <taxon>Rotaria</taxon>
    </lineage>
</organism>
<gene>
    <name evidence="2" type="ORF">UJA718_LOCUS38793</name>
</gene>
<evidence type="ECO:0000313" key="3">
    <source>
        <dbReference type="Proteomes" id="UP000663873"/>
    </source>
</evidence>
<sequence>AKGIGTSLTKRPDLRLHLLAGLRNLISKTNNESDREEIAKYAKNYLPLLFNLYTSEKWNASRDPVRQSVFETIKRYLTITDHELCQQFFDKSLEKMKNTELDQTTLTYLLDIVLALVPYLEQKCLETLEEKLKQLFSMKDGSLKRSAMKKSYRILEELCTRPTAAIQQFINEERSNFLFEHLLNSLTKSQSALKGVRVE</sequence>
<dbReference type="EMBL" id="CAJOBP010040217">
    <property type="protein sequence ID" value="CAF4748686.1"/>
    <property type="molecule type" value="Genomic_DNA"/>
</dbReference>
<dbReference type="PANTHER" id="PTHR48287">
    <property type="entry name" value="ARM REPEAT SUPERFAMILY PROTEIN"/>
    <property type="match status" value="1"/>
</dbReference>
<evidence type="ECO:0000313" key="2">
    <source>
        <dbReference type="EMBL" id="CAF4748686.1"/>
    </source>
</evidence>
<dbReference type="GO" id="GO:0005634">
    <property type="term" value="C:nucleus"/>
    <property type="evidence" value="ECO:0007669"/>
    <property type="project" value="UniProtKB-SubCell"/>
</dbReference>
<feature type="domain" description="RRP12 HEAT" evidence="1">
    <location>
        <begin position="1"/>
        <end position="55"/>
    </location>
</feature>
<dbReference type="PANTHER" id="PTHR48287:SF1">
    <property type="entry name" value="ARM REPEAT SUPERFAMILY PROTEIN"/>
    <property type="match status" value="1"/>
</dbReference>
<dbReference type="InterPro" id="IPR052087">
    <property type="entry name" value="RRP12"/>
</dbReference>